<accession>A0AAW0CKV9</accession>
<proteinExistence type="predicted"/>
<dbReference type="PANTHER" id="PTHR20858">
    <property type="entry name" value="PHOSPHOMETHYLPYRIMIDINE KINASE"/>
    <property type="match status" value="1"/>
</dbReference>
<dbReference type="GO" id="GO:0008972">
    <property type="term" value="F:phosphomethylpyrimidine kinase activity"/>
    <property type="evidence" value="ECO:0007669"/>
    <property type="project" value="InterPro"/>
</dbReference>
<feature type="domain" description="Thiaminase-2/PQQC" evidence="1">
    <location>
        <begin position="345"/>
        <end position="550"/>
    </location>
</feature>
<dbReference type="Gene3D" id="1.20.910.10">
    <property type="entry name" value="Heme oxygenase-like"/>
    <property type="match status" value="1"/>
</dbReference>
<dbReference type="AlphaFoldDB" id="A0AAW0CKV9"/>
<keyword evidence="3" id="KW-0418">Kinase</keyword>
<dbReference type="PANTHER" id="PTHR20858:SF17">
    <property type="entry name" value="HYDROXYMETHYLPYRIMIDINE_PHOSPHOMETHYLPYRIMIDINE KINASE THI20-RELATED"/>
    <property type="match status" value="1"/>
</dbReference>
<protein>
    <submittedName>
        <fullName evidence="3">Trifunctional hydroxymethylpyrimidine kinase/phosphomethylpyrimidine kinase/thiaminase</fullName>
    </submittedName>
</protein>
<dbReference type="Pfam" id="PF08543">
    <property type="entry name" value="Phos_pyr_kin"/>
    <property type="match status" value="2"/>
</dbReference>
<sequence>MSGSTVPPVLTIAGSDPSGGAGIQADLKTFAAYGCYGASILTALTAQNTTGVQDVFPTPAAFVEKQMSSVLDDIEIKAIKTGMLFDTENTRAVVRALKARYTDHDASGSIPPLVCDPVCVSTSGHTLLHPDAVEALISELFPISFLITPNKAEAELLLSHGAKSKPQIDDLESMLKAAQDLLSLGPNAVLVKGGHVTATHDDIQKFIASHKDVHVLRDGLFGENMEILNIGRTPNSEQLVVDLLQDKAGKISLFVRPRIESTSTHGTGCTLSAAITSGLARGASLEDAVRAATVFTHRGIETAPKIGKGNGPLNHLHSVTVLNIPRKTPTNPYPFTRMLIQGTSKIWKEYVEHDFVKLLGKGTLRKECFVYFIKQDYIYLRYYARAYGLLVAKSSTFSQIASAAQTILNILNEIGTHKTFCARFGVSEEELDNTEEGLATSAYGAYLINTGIEGDGTKLLMAALACLLGYGEVGLWLKKQPWVKWEGNPYLQWIEDYSGAAYQNAVRIGLATIEQRAAEDSPSSVRLQEWCDVWKRCTEFERGFWDAAMDPK</sequence>
<feature type="domain" description="Pyridoxamine kinase/Phosphomethylpyrimidine kinase" evidence="2">
    <location>
        <begin position="16"/>
        <end position="217"/>
    </location>
</feature>
<dbReference type="InterPro" id="IPR004305">
    <property type="entry name" value="Thiaminase-2/PQQC"/>
</dbReference>
<dbReference type="SUPFAM" id="SSF53613">
    <property type="entry name" value="Ribokinase-like"/>
    <property type="match status" value="1"/>
</dbReference>
<keyword evidence="4" id="KW-1185">Reference proteome</keyword>
<dbReference type="Pfam" id="PF03070">
    <property type="entry name" value="TENA_THI-4"/>
    <property type="match status" value="1"/>
</dbReference>
<reference evidence="3 4" key="1">
    <citation type="submission" date="2024-01" db="EMBL/GenBank/DDBJ databases">
        <title>A draft genome for a cacao thread blight-causing isolate of Paramarasmius palmivorus.</title>
        <authorList>
            <person name="Baruah I.K."/>
            <person name="Bukari Y."/>
            <person name="Amoako-Attah I."/>
            <person name="Meinhardt L.W."/>
            <person name="Bailey B.A."/>
            <person name="Cohen S.P."/>
        </authorList>
    </citation>
    <scope>NUCLEOTIDE SEQUENCE [LARGE SCALE GENOMIC DNA]</scope>
    <source>
        <strain evidence="3 4">GH-12</strain>
    </source>
</reference>
<dbReference type="GO" id="GO:0009228">
    <property type="term" value="P:thiamine biosynthetic process"/>
    <property type="evidence" value="ECO:0007669"/>
    <property type="project" value="InterPro"/>
</dbReference>
<organism evidence="3 4">
    <name type="scientific">Paramarasmius palmivorus</name>
    <dbReference type="NCBI Taxonomy" id="297713"/>
    <lineage>
        <taxon>Eukaryota</taxon>
        <taxon>Fungi</taxon>
        <taxon>Dikarya</taxon>
        <taxon>Basidiomycota</taxon>
        <taxon>Agaricomycotina</taxon>
        <taxon>Agaricomycetes</taxon>
        <taxon>Agaricomycetidae</taxon>
        <taxon>Agaricales</taxon>
        <taxon>Marasmiineae</taxon>
        <taxon>Marasmiaceae</taxon>
        <taxon>Paramarasmius</taxon>
    </lineage>
</organism>
<feature type="domain" description="Pyridoxamine kinase/Phosphomethylpyrimidine kinase" evidence="2">
    <location>
        <begin position="231"/>
        <end position="314"/>
    </location>
</feature>
<dbReference type="CDD" id="cd19367">
    <property type="entry name" value="TenA_C_ScTHI20-like"/>
    <property type="match status" value="1"/>
</dbReference>
<evidence type="ECO:0000259" key="1">
    <source>
        <dbReference type="Pfam" id="PF03070"/>
    </source>
</evidence>
<dbReference type="InterPro" id="IPR016084">
    <property type="entry name" value="Haem_Oase-like_multi-hlx"/>
</dbReference>
<evidence type="ECO:0000313" key="4">
    <source>
        <dbReference type="Proteomes" id="UP001383192"/>
    </source>
</evidence>
<dbReference type="Proteomes" id="UP001383192">
    <property type="component" value="Unassembled WGS sequence"/>
</dbReference>
<dbReference type="InterPro" id="IPR004399">
    <property type="entry name" value="HMP/HMP-P_kinase_dom"/>
</dbReference>
<name>A0AAW0CKV9_9AGAR</name>
<comment type="caution">
    <text evidence="3">The sequence shown here is derived from an EMBL/GenBank/DDBJ whole genome shotgun (WGS) entry which is preliminary data.</text>
</comment>
<keyword evidence="3" id="KW-0808">Transferase</keyword>
<gene>
    <name evidence="3" type="primary">THI20</name>
    <name evidence="3" type="ORF">VNI00_009725</name>
</gene>
<dbReference type="InterPro" id="IPR029056">
    <property type="entry name" value="Ribokinase-like"/>
</dbReference>
<evidence type="ECO:0000313" key="3">
    <source>
        <dbReference type="EMBL" id="KAK7040259.1"/>
    </source>
</evidence>
<dbReference type="CDD" id="cd01169">
    <property type="entry name" value="HMPP_kinase"/>
    <property type="match status" value="1"/>
</dbReference>
<dbReference type="EMBL" id="JAYKXP010000037">
    <property type="protein sequence ID" value="KAK7040259.1"/>
    <property type="molecule type" value="Genomic_DNA"/>
</dbReference>
<dbReference type="SUPFAM" id="SSF48613">
    <property type="entry name" value="Heme oxygenase-like"/>
    <property type="match status" value="1"/>
</dbReference>
<dbReference type="InterPro" id="IPR013749">
    <property type="entry name" value="PM/HMP-P_kinase-1"/>
</dbReference>
<dbReference type="Gene3D" id="3.40.1190.20">
    <property type="match status" value="1"/>
</dbReference>
<dbReference type="GO" id="GO:0005829">
    <property type="term" value="C:cytosol"/>
    <property type="evidence" value="ECO:0007669"/>
    <property type="project" value="TreeGrafter"/>
</dbReference>
<evidence type="ECO:0000259" key="2">
    <source>
        <dbReference type="Pfam" id="PF08543"/>
    </source>
</evidence>
<dbReference type="GO" id="GO:0008902">
    <property type="term" value="F:hydroxymethylpyrimidine kinase activity"/>
    <property type="evidence" value="ECO:0007669"/>
    <property type="project" value="TreeGrafter"/>
</dbReference>